<proteinExistence type="predicted"/>
<sequence>MRAQHGSGASRRLSRWIPAIAAPIAIGVAVVVVPMQASAAVDLPDLTPAELLEFASASEVDALSGTIEQTSELGLPDLSGLTGTMGGGAGGDASSGGFGSGSGQGDSSGDGTARDAASATDLDDLISLATGTHTARVYLDGTNARLQVLDDLAERNVYLTDEGAWIYDSREQAATHVTVDRAALDALKAEASAQAEAHADEARDRLEAEFGTPLPTPEEVLDQALAKLDESTEVSVGTDARIAGREVYELVLEPRDADTLVGEISVSIDGDTGVALAASVTASGASEPAFSVAFTEVTFEAPDASVFAFTPPEGTAVTEHEVPVPTLAELEQRKAEHAAGTGEPSDRMPQPEVIGEGWSTVVVLPMAGAGAGATEGLDPEAAALLGTLTQPVDGGRILQTSLVTVLVTDDGRLLAGAVTAERLLDAAASGR</sequence>
<comment type="caution">
    <text evidence="3">The sequence shown here is derived from an EMBL/GenBank/DDBJ whole genome shotgun (WGS) entry which is preliminary data.</text>
</comment>
<name>A0ABP4WUI5_9MICO</name>
<organism evidence="3 4">
    <name type="scientific">Agromyces humatus</name>
    <dbReference type="NCBI Taxonomy" id="279573"/>
    <lineage>
        <taxon>Bacteria</taxon>
        <taxon>Bacillati</taxon>
        <taxon>Actinomycetota</taxon>
        <taxon>Actinomycetes</taxon>
        <taxon>Micrococcales</taxon>
        <taxon>Microbacteriaceae</taxon>
        <taxon>Agromyces</taxon>
    </lineage>
</organism>
<evidence type="ECO:0000313" key="3">
    <source>
        <dbReference type="EMBL" id="GAA1763106.1"/>
    </source>
</evidence>
<reference evidence="4" key="1">
    <citation type="journal article" date="2019" name="Int. J. Syst. Evol. Microbiol.">
        <title>The Global Catalogue of Microorganisms (GCM) 10K type strain sequencing project: providing services to taxonomists for standard genome sequencing and annotation.</title>
        <authorList>
            <consortium name="The Broad Institute Genomics Platform"/>
            <consortium name="The Broad Institute Genome Sequencing Center for Infectious Disease"/>
            <person name="Wu L."/>
            <person name="Ma J."/>
        </authorList>
    </citation>
    <scope>NUCLEOTIDE SEQUENCE [LARGE SCALE GENOMIC DNA]</scope>
    <source>
        <strain evidence="4">JCM 14319</strain>
    </source>
</reference>
<feature type="region of interest" description="Disordered" evidence="1">
    <location>
        <begin position="74"/>
        <end position="116"/>
    </location>
</feature>
<gene>
    <name evidence="3" type="ORF">GCM10009747_23320</name>
</gene>
<keyword evidence="2" id="KW-0812">Transmembrane</keyword>
<keyword evidence="4" id="KW-1185">Reference proteome</keyword>
<dbReference type="RefSeq" id="WP_232497488.1">
    <property type="nucleotide sequence ID" value="NZ_BAAANH010000004.1"/>
</dbReference>
<evidence type="ECO:0000313" key="4">
    <source>
        <dbReference type="Proteomes" id="UP001500506"/>
    </source>
</evidence>
<feature type="compositionally biased region" description="Gly residues" evidence="1">
    <location>
        <begin position="83"/>
        <end position="108"/>
    </location>
</feature>
<dbReference type="Gene3D" id="2.50.20.10">
    <property type="entry name" value="Lipoprotein localisation LolA/LolB/LppX"/>
    <property type="match status" value="1"/>
</dbReference>
<dbReference type="SUPFAM" id="SSF89392">
    <property type="entry name" value="Prokaryotic lipoproteins and lipoprotein localization factors"/>
    <property type="match status" value="1"/>
</dbReference>
<keyword evidence="2" id="KW-1133">Transmembrane helix</keyword>
<accession>A0ABP4WUI5</accession>
<dbReference type="InterPro" id="IPR029046">
    <property type="entry name" value="LolA/LolB/LppX"/>
</dbReference>
<evidence type="ECO:0000256" key="1">
    <source>
        <dbReference type="SAM" id="MobiDB-lite"/>
    </source>
</evidence>
<dbReference type="InterPro" id="IPR052944">
    <property type="entry name" value="Sporulation_related"/>
</dbReference>
<dbReference type="Proteomes" id="UP001500506">
    <property type="component" value="Unassembled WGS sequence"/>
</dbReference>
<dbReference type="EMBL" id="BAAANH010000004">
    <property type="protein sequence ID" value="GAA1763106.1"/>
    <property type="molecule type" value="Genomic_DNA"/>
</dbReference>
<keyword evidence="3" id="KW-0449">Lipoprotein</keyword>
<dbReference type="PANTHER" id="PTHR37507:SF2">
    <property type="entry name" value="SPORULATION PROTEIN YDCC"/>
    <property type="match status" value="1"/>
</dbReference>
<evidence type="ECO:0000256" key="2">
    <source>
        <dbReference type="SAM" id="Phobius"/>
    </source>
</evidence>
<keyword evidence="2" id="KW-0472">Membrane</keyword>
<feature type="transmembrane region" description="Helical" evidence="2">
    <location>
        <begin position="16"/>
        <end position="35"/>
    </location>
</feature>
<dbReference type="PANTHER" id="PTHR37507">
    <property type="entry name" value="SPORULATION PROTEIN YDCC"/>
    <property type="match status" value="1"/>
</dbReference>
<protein>
    <submittedName>
        <fullName evidence="3">Outer membrane lipoprotein carrier protein LolA</fullName>
    </submittedName>
</protein>